<dbReference type="AlphaFoldDB" id="A0A3G6J5K3"/>
<dbReference type="Proteomes" id="UP000269019">
    <property type="component" value="Chromosome"/>
</dbReference>
<proteinExistence type="predicted"/>
<dbReference type="KEGG" id="ccho:CCHOA_04595"/>
<dbReference type="EMBL" id="CP033896">
    <property type="protein sequence ID" value="AZA13327.1"/>
    <property type="molecule type" value="Genomic_DNA"/>
</dbReference>
<accession>A0A3G6J5K3</accession>
<gene>
    <name evidence="1" type="ORF">CCHOA_04595</name>
</gene>
<evidence type="ECO:0000313" key="1">
    <source>
        <dbReference type="EMBL" id="AZA13327.1"/>
    </source>
</evidence>
<sequence>MQHFIFICFVSFQHVHTLPVRVRLGLAHHGSRPRYRTWQWTTMQHQLWCCSLPAGYVIVTNEIATAWLFVWRCRCVLAGRETVERLNLLGR</sequence>
<name>A0A3G6J5K3_9CORY</name>
<protein>
    <submittedName>
        <fullName evidence="1">Uncharacterized protein</fullName>
    </submittedName>
</protein>
<keyword evidence="2" id="KW-1185">Reference proteome</keyword>
<organism evidence="1 2">
    <name type="scientific">Corynebacterium choanae</name>
    <dbReference type="NCBI Taxonomy" id="1862358"/>
    <lineage>
        <taxon>Bacteria</taxon>
        <taxon>Bacillati</taxon>
        <taxon>Actinomycetota</taxon>
        <taxon>Actinomycetes</taxon>
        <taxon>Mycobacteriales</taxon>
        <taxon>Corynebacteriaceae</taxon>
        <taxon>Corynebacterium</taxon>
    </lineage>
</organism>
<reference evidence="1 2" key="1">
    <citation type="submission" date="2018-11" db="EMBL/GenBank/DDBJ databases">
        <authorList>
            <person name="Kleinhagauer T."/>
            <person name="Glaeser S.P."/>
            <person name="Spergser J."/>
            <person name="Ruckert C."/>
            <person name="Kaempfer P."/>
            <person name="Busse H.-J."/>
        </authorList>
    </citation>
    <scope>NUCLEOTIDE SEQUENCE [LARGE SCALE GENOMIC DNA]</scope>
    <source>
        <strain evidence="1 2">200CH</strain>
    </source>
</reference>
<evidence type="ECO:0000313" key="2">
    <source>
        <dbReference type="Proteomes" id="UP000269019"/>
    </source>
</evidence>